<accession>A0AA38J6J7</accession>
<dbReference type="EMBL" id="JALNTZ010000001">
    <property type="protein sequence ID" value="KAJ3667114.1"/>
    <property type="molecule type" value="Genomic_DNA"/>
</dbReference>
<feature type="compositionally biased region" description="Polar residues" evidence="1">
    <location>
        <begin position="103"/>
        <end position="120"/>
    </location>
</feature>
<comment type="caution">
    <text evidence="2">The sequence shown here is derived from an EMBL/GenBank/DDBJ whole genome shotgun (WGS) entry which is preliminary data.</text>
</comment>
<dbReference type="Proteomes" id="UP001168821">
    <property type="component" value="Unassembled WGS sequence"/>
</dbReference>
<organism evidence="2 3">
    <name type="scientific">Zophobas morio</name>
    <dbReference type="NCBI Taxonomy" id="2755281"/>
    <lineage>
        <taxon>Eukaryota</taxon>
        <taxon>Metazoa</taxon>
        <taxon>Ecdysozoa</taxon>
        <taxon>Arthropoda</taxon>
        <taxon>Hexapoda</taxon>
        <taxon>Insecta</taxon>
        <taxon>Pterygota</taxon>
        <taxon>Neoptera</taxon>
        <taxon>Endopterygota</taxon>
        <taxon>Coleoptera</taxon>
        <taxon>Polyphaga</taxon>
        <taxon>Cucujiformia</taxon>
        <taxon>Tenebrionidae</taxon>
        <taxon>Zophobas</taxon>
    </lineage>
</organism>
<gene>
    <name evidence="2" type="ORF">Zmor_002520</name>
</gene>
<dbReference type="AlphaFoldDB" id="A0AA38J6J7"/>
<proteinExistence type="predicted"/>
<sequence length="120" mass="13826">MLSHSARWSRRSRHGMQGTHRRDVVDYRTGYIRSHLRSPSGRLRKLQELATRVEETVASSSLRLIVVKQRLPPFLLTTKPTKLNLAYSPRGFTDDKQTKCDATEQNESSSKLANFYQPSH</sequence>
<reference evidence="2" key="1">
    <citation type="journal article" date="2023" name="G3 (Bethesda)">
        <title>Whole genome assemblies of Zophobas morio and Tenebrio molitor.</title>
        <authorList>
            <person name="Kaur S."/>
            <person name="Stinson S.A."/>
            <person name="diCenzo G.C."/>
        </authorList>
    </citation>
    <scope>NUCLEOTIDE SEQUENCE</scope>
    <source>
        <strain evidence="2">QUZm001</strain>
    </source>
</reference>
<keyword evidence="3" id="KW-1185">Reference proteome</keyword>
<feature type="compositionally biased region" description="Basic and acidic residues" evidence="1">
    <location>
        <begin position="92"/>
        <end position="102"/>
    </location>
</feature>
<feature type="region of interest" description="Disordered" evidence="1">
    <location>
        <begin position="86"/>
        <end position="120"/>
    </location>
</feature>
<protein>
    <submittedName>
        <fullName evidence="2">Uncharacterized protein</fullName>
    </submittedName>
</protein>
<evidence type="ECO:0000313" key="3">
    <source>
        <dbReference type="Proteomes" id="UP001168821"/>
    </source>
</evidence>
<evidence type="ECO:0000256" key="1">
    <source>
        <dbReference type="SAM" id="MobiDB-lite"/>
    </source>
</evidence>
<name>A0AA38J6J7_9CUCU</name>
<feature type="region of interest" description="Disordered" evidence="1">
    <location>
        <begin position="1"/>
        <end position="22"/>
    </location>
</feature>
<evidence type="ECO:0000313" key="2">
    <source>
        <dbReference type="EMBL" id="KAJ3667114.1"/>
    </source>
</evidence>